<evidence type="ECO:0000313" key="2">
    <source>
        <dbReference type="EMBL" id="KAF2032222.1"/>
    </source>
</evidence>
<name>A0A9P4LQ03_9PLEO</name>
<evidence type="ECO:0000256" key="1">
    <source>
        <dbReference type="SAM" id="MobiDB-lite"/>
    </source>
</evidence>
<dbReference type="Proteomes" id="UP000799777">
    <property type="component" value="Unassembled WGS sequence"/>
</dbReference>
<proteinExistence type="predicted"/>
<feature type="region of interest" description="Disordered" evidence="1">
    <location>
        <begin position="1"/>
        <end position="45"/>
    </location>
</feature>
<accession>A0A9P4LQ03</accession>
<comment type="caution">
    <text evidence="2">The sequence shown here is derived from an EMBL/GenBank/DDBJ whole genome shotgun (WGS) entry which is preliminary data.</text>
</comment>
<organism evidence="2 3">
    <name type="scientific">Setomelanomma holmii</name>
    <dbReference type="NCBI Taxonomy" id="210430"/>
    <lineage>
        <taxon>Eukaryota</taxon>
        <taxon>Fungi</taxon>
        <taxon>Dikarya</taxon>
        <taxon>Ascomycota</taxon>
        <taxon>Pezizomycotina</taxon>
        <taxon>Dothideomycetes</taxon>
        <taxon>Pleosporomycetidae</taxon>
        <taxon>Pleosporales</taxon>
        <taxon>Pleosporineae</taxon>
        <taxon>Phaeosphaeriaceae</taxon>
        <taxon>Setomelanomma</taxon>
    </lineage>
</organism>
<dbReference type="AlphaFoldDB" id="A0A9P4LQ03"/>
<dbReference type="EMBL" id="ML978174">
    <property type="protein sequence ID" value="KAF2032222.1"/>
    <property type="molecule type" value="Genomic_DNA"/>
</dbReference>
<evidence type="ECO:0000313" key="3">
    <source>
        <dbReference type="Proteomes" id="UP000799777"/>
    </source>
</evidence>
<feature type="compositionally biased region" description="Polar residues" evidence="1">
    <location>
        <begin position="32"/>
        <end position="45"/>
    </location>
</feature>
<dbReference type="OrthoDB" id="3932216at2759"/>
<reference evidence="2" key="1">
    <citation type="journal article" date="2020" name="Stud. Mycol.">
        <title>101 Dothideomycetes genomes: a test case for predicting lifestyles and emergence of pathogens.</title>
        <authorList>
            <person name="Haridas S."/>
            <person name="Albert R."/>
            <person name="Binder M."/>
            <person name="Bloem J."/>
            <person name="Labutti K."/>
            <person name="Salamov A."/>
            <person name="Andreopoulos B."/>
            <person name="Baker S."/>
            <person name="Barry K."/>
            <person name="Bills G."/>
            <person name="Bluhm B."/>
            <person name="Cannon C."/>
            <person name="Castanera R."/>
            <person name="Culley D."/>
            <person name="Daum C."/>
            <person name="Ezra D."/>
            <person name="Gonzalez J."/>
            <person name="Henrissat B."/>
            <person name="Kuo A."/>
            <person name="Liang C."/>
            <person name="Lipzen A."/>
            <person name="Lutzoni F."/>
            <person name="Magnuson J."/>
            <person name="Mondo S."/>
            <person name="Nolan M."/>
            <person name="Ohm R."/>
            <person name="Pangilinan J."/>
            <person name="Park H.-J."/>
            <person name="Ramirez L."/>
            <person name="Alfaro M."/>
            <person name="Sun H."/>
            <person name="Tritt A."/>
            <person name="Yoshinaga Y."/>
            <person name="Zwiers L.-H."/>
            <person name="Turgeon B."/>
            <person name="Goodwin S."/>
            <person name="Spatafora J."/>
            <person name="Crous P."/>
            <person name="Grigoriev I."/>
        </authorList>
    </citation>
    <scope>NUCLEOTIDE SEQUENCE</scope>
    <source>
        <strain evidence="2">CBS 110217</strain>
    </source>
</reference>
<keyword evidence="3" id="KW-1185">Reference proteome</keyword>
<gene>
    <name evidence="2" type="ORF">EK21DRAFT_61407</name>
</gene>
<protein>
    <submittedName>
        <fullName evidence="2">Uncharacterized protein</fullName>
    </submittedName>
</protein>
<sequence>MDKHHNTPPYSGPNTPNVDPTEIPTLDPATPTRLTPMSTGHATQKLNIPENLTQADVDADPHHKRLQRDLLILTSFNEGSTLHWRPLWFTSEDKFPDQSWTLFNPPDVVTEFLPSNTKEKYPRQVHTRRMRRPEDPEPSYIKTWEHWERVCELRGVPRDVLCEEHVRLMRLGVPRDGKGGICAPPNWPLYPEPQRPGLEPYTLRPEVYASHLPSKFRNLVNSQATQGVVKQVEVHSNGAIAVKECEGHVHTRQDRKWNWVPWTTEQEESCEKVYLRVRLWDEAMRDEEACRWFEGWEGSRTGGMATVVGMERLRMWGMREGC</sequence>
<feature type="compositionally biased region" description="Polar residues" evidence="1">
    <location>
        <begin position="8"/>
        <end position="18"/>
    </location>
</feature>